<gene>
    <name evidence="10" type="ORF">ECPE_LOCUS11770</name>
</gene>
<dbReference type="GO" id="GO:0072594">
    <property type="term" value="P:establishment of protein localization to organelle"/>
    <property type="evidence" value="ECO:0007669"/>
    <property type="project" value="TreeGrafter"/>
</dbReference>
<proteinExistence type="inferred from homology"/>
<dbReference type="InterPro" id="IPR048524">
    <property type="entry name" value="Lamp2-like_TM"/>
</dbReference>
<dbReference type="PROSITE" id="PS51407">
    <property type="entry name" value="LAMP_3"/>
    <property type="match status" value="1"/>
</dbReference>
<evidence type="ECO:0000256" key="1">
    <source>
        <dbReference type="ARBA" id="ARBA00004251"/>
    </source>
</evidence>
<evidence type="ECO:0000256" key="2">
    <source>
        <dbReference type="ARBA" id="ARBA00022692"/>
    </source>
</evidence>
<dbReference type="PANTHER" id="PTHR11506:SF35">
    <property type="entry name" value="LYSOSOME-ASSOCIATED MEMBRANE GLYCOPROTEIN 5"/>
    <property type="match status" value="1"/>
</dbReference>
<keyword evidence="2 7" id="KW-0812">Transmembrane</keyword>
<evidence type="ECO:0000259" key="9">
    <source>
        <dbReference type="Pfam" id="PF21222"/>
    </source>
</evidence>
<keyword evidence="11" id="KW-1185">Reference proteome</keyword>
<dbReference type="Proteomes" id="UP000272942">
    <property type="component" value="Unassembled WGS sequence"/>
</dbReference>
<keyword evidence="6" id="KW-0325">Glycoprotein</keyword>
<feature type="domain" description="Lysosome-associated membrane glycoprotein 2-like transmembrane" evidence="9">
    <location>
        <begin position="121"/>
        <end position="152"/>
    </location>
</feature>
<evidence type="ECO:0000256" key="8">
    <source>
        <dbReference type="SAM" id="Phobius"/>
    </source>
</evidence>
<reference evidence="10 11" key="1">
    <citation type="submission" date="2018-11" db="EMBL/GenBank/DDBJ databases">
        <authorList>
            <consortium name="Pathogen Informatics"/>
        </authorList>
    </citation>
    <scope>NUCLEOTIDE SEQUENCE [LARGE SCALE GENOMIC DNA]</scope>
    <source>
        <strain evidence="10 11">Egypt</strain>
    </source>
</reference>
<evidence type="ECO:0000256" key="6">
    <source>
        <dbReference type="ARBA" id="ARBA00023180"/>
    </source>
</evidence>
<keyword evidence="5 7" id="KW-0472">Membrane</keyword>
<name>A0A3P8L0L2_9TREM</name>
<protein>
    <recommendedName>
        <fullName evidence="9">Lysosome-associated membrane glycoprotein 2-like transmembrane domain-containing protein</fullName>
    </recommendedName>
</protein>
<sequence>MEFKFKRLPSEGDGGHFSLDTVSFNYTVTDSLFPETNETVTRFTIIQQPQFSAPIGSFFQCMSKQTWKLSDVPDLPTNGSQPDVFVSTSNLKAEAFRASADQNFVGQKSECSADFVPNKVVPIVIGVALAVMIVIALVTFIVGSRRRQSGYQEI</sequence>
<dbReference type="OrthoDB" id="6232933at2759"/>
<evidence type="ECO:0000256" key="4">
    <source>
        <dbReference type="ARBA" id="ARBA00022989"/>
    </source>
</evidence>
<evidence type="ECO:0000256" key="5">
    <source>
        <dbReference type="ARBA" id="ARBA00023136"/>
    </source>
</evidence>
<evidence type="ECO:0000256" key="7">
    <source>
        <dbReference type="PROSITE-ProRule" id="PRU00740"/>
    </source>
</evidence>
<accession>A0A3P8L0L2</accession>
<keyword evidence="4 8" id="KW-1133">Transmembrane helix</keyword>
<comment type="caution">
    <text evidence="7">Lacks conserved residue(s) required for the propagation of feature annotation.</text>
</comment>
<dbReference type="EMBL" id="UZAN01051486">
    <property type="protein sequence ID" value="VDP88933.1"/>
    <property type="molecule type" value="Genomic_DNA"/>
</dbReference>
<dbReference type="AlphaFoldDB" id="A0A3P8L0L2"/>
<dbReference type="Pfam" id="PF21222">
    <property type="entry name" value="Lamp2_2nd"/>
    <property type="match status" value="1"/>
</dbReference>
<keyword evidence="3" id="KW-0732">Signal</keyword>
<dbReference type="PANTHER" id="PTHR11506">
    <property type="entry name" value="LYSOSOME-ASSOCIATED MEMBRANE GLYCOPROTEIN"/>
    <property type="match status" value="1"/>
</dbReference>
<comment type="subcellular location">
    <subcellularLocation>
        <location evidence="1">Cell membrane</location>
        <topology evidence="1">Single-pass type I membrane protein</topology>
    </subcellularLocation>
    <subcellularLocation>
        <location evidence="7">Membrane</location>
        <topology evidence="7">Single-pass type I membrane protein</topology>
    </subcellularLocation>
</comment>
<dbReference type="GO" id="GO:0005765">
    <property type="term" value="C:lysosomal membrane"/>
    <property type="evidence" value="ECO:0007669"/>
    <property type="project" value="TreeGrafter"/>
</dbReference>
<evidence type="ECO:0000313" key="11">
    <source>
        <dbReference type="Proteomes" id="UP000272942"/>
    </source>
</evidence>
<organism evidence="10 11">
    <name type="scientific">Echinostoma caproni</name>
    <dbReference type="NCBI Taxonomy" id="27848"/>
    <lineage>
        <taxon>Eukaryota</taxon>
        <taxon>Metazoa</taxon>
        <taxon>Spiralia</taxon>
        <taxon>Lophotrochozoa</taxon>
        <taxon>Platyhelminthes</taxon>
        <taxon>Trematoda</taxon>
        <taxon>Digenea</taxon>
        <taxon>Plagiorchiida</taxon>
        <taxon>Echinostomata</taxon>
        <taxon>Echinostomatoidea</taxon>
        <taxon>Echinostomatidae</taxon>
        <taxon>Echinostoma</taxon>
    </lineage>
</organism>
<evidence type="ECO:0000313" key="10">
    <source>
        <dbReference type="EMBL" id="VDP88933.1"/>
    </source>
</evidence>
<dbReference type="InterPro" id="IPR002000">
    <property type="entry name" value="Lysosome-assoc_membr_glycop"/>
</dbReference>
<dbReference type="GO" id="GO:0005886">
    <property type="term" value="C:plasma membrane"/>
    <property type="evidence" value="ECO:0007669"/>
    <property type="project" value="TreeGrafter"/>
</dbReference>
<dbReference type="GO" id="GO:0031902">
    <property type="term" value="C:late endosome membrane"/>
    <property type="evidence" value="ECO:0007669"/>
    <property type="project" value="TreeGrafter"/>
</dbReference>
<dbReference type="Gene3D" id="2.40.160.110">
    <property type="match status" value="1"/>
</dbReference>
<feature type="transmembrane region" description="Helical" evidence="8">
    <location>
        <begin position="120"/>
        <end position="142"/>
    </location>
</feature>
<evidence type="ECO:0000256" key="3">
    <source>
        <dbReference type="ARBA" id="ARBA00022729"/>
    </source>
</evidence>
<comment type="similarity">
    <text evidence="7">Belongs to the LAMP family.</text>
</comment>